<sequence>MFSEVPSKRQILICTASYYTRAIGQGVPAGASRRQLPTRPRYRTCWKSLRRCKRYLYTPQPIPQESSHRSGEEGFVLICSQVYFSACAKYPCLHGALKHSSPGLIFHSPPSPTCQPIAPHSSSTKTVKYLRNAGQLKMQSLDILQISMVLLIQGKAAYANTPDNFGCAGVPDHGAAGCAAYQPEVSGVKMMIAPWNGKVGAYDCTHMDPAFKRASCCADGDGNRWIRDPEVLELVRLSHRGLVFPTRTILFLGENSVQYKLDRCDILLLRCK</sequence>
<evidence type="ECO:0000313" key="1">
    <source>
        <dbReference type="EMBL" id="POW02411.1"/>
    </source>
</evidence>
<reference evidence="2" key="2">
    <citation type="journal article" date="2018" name="BMC Genomics">
        <title>Genomic insights into host adaptation between the wheat stripe rust pathogen (Puccinia striiformis f. sp. tritici) and the barley stripe rust pathogen (Puccinia striiformis f. sp. hordei).</title>
        <authorList>
            <person name="Xia C."/>
            <person name="Wang M."/>
            <person name="Yin C."/>
            <person name="Cornejo O.E."/>
            <person name="Hulbert S.H."/>
            <person name="Chen X."/>
        </authorList>
    </citation>
    <scope>NUCLEOTIDE SEQUENCE [LARGE SCALE GENOMIC DNA]</scope>
    <source>
        <strain evidence="2">93TX-2</strain>
    </source>
</reference>
<dbReference type="Proteomes" id="UP000238274">
    <property type="component" value="Unassembled WGS sequence"/>
</dbReference>
<accession>A0A2S4UYS8</accession>
<reference evidence="2" key="3">
    <citation type="journal article" date="2018" name="Mol. Plant Microbe Interact.">
        <title>Genome sequence resources for the wheat stripe rust pathogen (Puccinia striiformis f. sp. tritici) and the barley stripe rust pathogen (Puccinia striiformis f. sp. hordei).</title>
        <authorList>
            <person name="Xia C."/>
            <person name="Wang M."/>
            <person name="Yin C."/>
            <person name="Cornejo O.E."/>
            <person name="Hulbert S.H."/>
            <person name="Chen X."/>
        </authorList>
    </citation>
    <scope>NUCLEOTIDE SEQUENCE [LARGE SCALE GENOMIC DNA]</scope>
    <source>
        <strain evidence="2">93TX-2</strain>
    </source>
</reference>
<dbReference type="VEuPathDB" id="FungiDB:PSHT_12119"/>
<dbReference type="AlphaFoldDB" id="A0A2S4UYS8"/>
<proteinExistence type="predicted"/>
<comment type="caution">
    <text evidence="1">The sequence shown here is derived from an EMBL/GenBank/DDBJ whole genome shotgun (WGS) entry which is preliminary data.</text>
</comment>
<organism evidence="1 2">
    <name type="scientific">Puccinia striiformis</name>
    <dbReference type="NCBI Taxonomy" id="27350"/>
    <lineage>
        <taxon>Eukaryota</taxon>
        <taxon>Fungi</taxon>
        <taxon>Dikarya</taxon>
        <taxon>Basidiomycota</taxon>
        <taxon>Pucciniomycotina</taxon>
        <taxon>Pucciniomycetes</taxon>
        <taxon>Pucciniales</taxon>
        <taxon>Pucciniaceae</taxon>
        <taxon>Puccinia</taxon>
    </lineage>
</organism>
<reference evidence="1 2" key="1">
    <citation type="submission" date="2017-12" db="EMBL/GenBank/DDBJ databases">
        <title>Gene loss provides genomic basis for host adaptation in cereal stripe rust fungi.</title>
        <authorList>
            <person name="Xia C."/>
        </authorList>
    </citation>
    <scope>NUCLEOTIDE SEQUENCE [LARGE SCALE GENOMIC DNA]</scope>
    <source>
        <strain evidence="1 2">93TX-2</strain>
    </source>
</reference>
<name>A0A2S4UYS8_9BASI</name>
<dbReference type="VEuPathDB" id="FungiDB:PSTT_12567"/>
<protein>
    <submittedName>
        <fullName evidence="1">Uncharacterized protein</fullName>
    </submittedName>
</protein>
<keyword evidence="2" id="KW-1185">Reference proteome</keyword>
<evidence type="ECO:0000313" key="2">
    <source>
        <dbReference type="Proteomes" id="UP000238274"/>
    </source>
</evidence>
<dbReference type="EMBL" id="PKSM01000215">
    <property type="protein sequence ID" value="POW02411.1"/>
    <property type="molecule type" value="Genomic_DNA"/>
</dbReference>
<gene>
    <name evidence="1" type="ORF">PSHT_12119</name>
</gene>